<dbReference type="Proteomes" id="UP001155901">
    <property type="component" value="Unassembled WGS sequence"/>
</dbReference>
<accession>A0AA41H7H8</accession>
<dbReference type="InterPro" id="IPR005628">
    <property type="entry name" value="GspK"/>
</dbReference>
<dbReference type="PANTHER" id="PTHR38831:SF1">
    <property type="entry name" value="TYPE II SECRETION SYSTEM PROTEIN K-RELATED"/>
    <property type="match status" value="1"/>
</dbReference>
<dbReference type="PANTHER" id="PTHR38831">
    <property type="entry name" value="TYPE II SECRETION SYSTEM PROTEIN K"/>
    <property type="match status" value="1"/>
</dbReference>
<evidence type="ECO:0000313" key="3">
    <source>
        <dbReference type="EMBL" id="MBV6319504.1"/>
    </source>
</evidence>
<keyword evidence="6" id="KW-1185">Reference proteome</keyword>
<keyword evidence="1" id="KW-0472">Membrane</keyword>
<keyword evidence="1" id="KW-0997">Cell inner membrane</keyword>
<evidence type="ECO:0000313" key="4">
    <source>
        <dbReference type="EMBL" id="MCP2006684.1"/>
    </source>
</evidence>
<gene>
    <name evidence="3" type="primary">gspK</name>
    <name evidence="3" type="ORF">KVP70_01035</name>
    <name evidence="4" type="ORF">L1274_000372</name>
</gene>
<keyword evidence="1" id="KW-0813">Transport</keyword>
<evidence type="ECO:0000256" key="1">
    <source>
        <dbReference type="PIRNR" id="PIRNR002786"/>
    </source>
</evidence>
<comment type="subcellular location">
    <subcellularLocation>
        <location evidence="1">Cell inner membrane</location>
    </subcellularLocation>
</comment>
<dbReference type="AlphaFoldDB" id="A0AA41H7H8"/>
<organism evidence="3 5">
    <name type="scientific">Duganella violaceipulchra</name>
    <dbReference type="NCBI Taxonomy" id="2849652"/>
    <lineage>
        <taxon>Bacteria</taxon>
        <taxon>Pseudomonadati</taxon>
        <taxon>Pseudomonadota</taxon>
        <taxon>Betaproteobacteria</taxon>
        <taxon>Burkholderiales</taxon>
        <taxon>Oxalobacteraceae</taxon>
        <taxon>Telluria group</taxon>
        <taxon>Duganella</taxon>
    </lineage>
</organism>
<reference evidence="3" key="1">
    <citation type="submission" date="2021-07" db="EMBL/GenBank/DDBJ databases">
        <title>Characterization of violacein-producing bacteria and related species.</title>
        <authorList>
            <person name="Wilson H.S."/>
            <person name="De Leon M.E."/>
        </authorList>
    </citation>
    <scope>NUCLEOTIDE SEQUENCE</scope>
    <source>
        <strain evidence="3">HSC-15S17</strain>
    </source>
</reference>
<dbReference type="Proteomes" id="UP001162889">
    <property type="component" value="Unassembled WGS sequence"/>
</dbReference>
<evidence type="ECO:0000313" key="5">
    <source>
        <dbReference type="Proteomes" id="UP001155901"/>
    </source>
</evidence>
<name>A0AA41H7H8_9BURK</name>
<dbReference type="EMBL" id="JALJZU010000001">
    <property type="protein sequence ID" value="MCP2006684.1"/>
    <property type="molecule type" value="Genomic_DNA"/>
</dbReference>
<dbReference type="GO" id="GO:0009306">
    <property type="term" value="P:protein secretion"/>
    <property type="evidence" value="ECO:0007669"/>
    <property type="project" value="InterPro"/>
</dbReference>
<dbReference type="GO" id="GO:0016020">
    <property type="term" value="C:membrane"/>
    <property type="evidence" value="ECO:0007669"/>
    <property type="project" value="InterPro"/>
</dbReference>
<dbReference type="PIRSF" id="PIRSF002786">
    <property type="entry name" value="XcpX"/>
    <property type="match status" value="1"/>
</dbReference>
<feature type="domain" description="T2SS protein K first SAM-like" evidence="2">
    <location>
        <begin position="108"/>
        <end position="195"/>
    </location>
</feature>
<dbReference type="Pfam" id="PF21687">
    <property type="entry name" value="T2SSK_1st"/>
    <property type="match status" value="1"/>
</dbReference>
<proteinExistence type="inferred from homology"/>
<sequence>MALVTALLITTLAVSAVANLFWRQQVQVRMLENQRLHLQTQWVQRAGLDWSRQILRDDGERSPDLTTLDGAWNTQPAAIRLDRFFDREPGEQAGTPASIASRLVDAQSRYNLANLASGRALNLAEIGIYERLLTNLRLDPALALRTAQTLAASQTGEGGGRRHAALRRVDELSSVQGYTPPVLAALADFIVLLPAPADLNLDAAAPELLAAVTRLPLPQARQLADRRRQAYFRSMAELRAMLPDSAVLDGVRIGLRSDYFLVENKIRLEHAELDAVSLLYRPRGNAAAIELVWTREE</sequence>
<dbReference type="NCBIfam" id="NF037980">
    <property type="entry name" value="T2SS_GspK"/>
    <property type="match status" value="1"/>
</dbReference>
<reference evidence="4" key="2">
    <citation type="submission" date="2022-03" db="EMBL/GenBank/DDBJ databases">
        <title>Genome Encyclopedia of Bacteria and Archaea VI: Functional Genomics of Type Strains.</title>
        <authorList>
            <person name="Whitman W."/>
        </authorList>
    </citation>
    <scope>NUCLEOTIDE SEQUENCE</scope>
    <source>
        <strain evidence="4">HSC-15S17</strain>
    </source>
</reference>
<evidence type="ECO:0000313" key="6">
    <source>
        <dbReference type="Proteomes" id="UP001162889"/>
    </source>
</evidence>
<keyword evidence="1" id="KW-1003">Cell membrane</keyword>
<comment type="caution">
    <text evidence="3">The sequence shown here is derived from an EMBL/GenBank/DDBJ whole genome shotgun (WGS) entry which is preliminary data.</text>
</comment>
<dbReference type="InterPro" id="IPR049031">
    <property type="entry name" value="T2SSK_SAM-like_1st"/>
</dbReference>
<dbReference type="RefSeq" id="WP_217940168.1">
    <property type="nucleotide sequence ID" value="NZ_JAHTGR010000001.1"/>
</dbReference>
<evidence type="ECO:0000259" key="2">
    <source>
        <dbReference type="Pfam" id="PF21687"/>
    </source>
</evidence>
<dbReference type="EMBL" id="JAHTGR010000001">
    <property type="protein sequence ID" value="MBV6319504.1"/>
    <property type="molecule type" value="Genomic_DNA"/>
</dbReference>
<protein>
    <recommendedName>
        <fullName evidence="1">Type II secretion system protein K</fullName>
    </recommendedName>
</protein>
<comment type="similarity">
    <text evidence="1">Belongs to the GSP K family.</text>
</comment>